<feature type="coiled-coil region" evidence="1">
    <location>
        <begin position="1066"/>
        <end position="1143"/>
    </location>
</feature>
<feature type="compositionally biased region" description="Basic residues" evidence="2">
    <location>
        <begin position="1"/>
        <end position="11"/>
    </location>
</feature>
<gene>
    <name evidence="3" type="ORF">H257_06049</name>
</gene>
<feature type="region of interest" description="Disordered" evidence="2">
    <location>
        <begin position="121"/>
        <end position="199"/>
    </location>
</feature>
<feature type="compositionally biased region" description="Polar residues" evidence="2">
    <location>
        <begin position="50"/>
        <end position="59"/>
    </location>
</feature>
<feature type="coiled-coil region" evidence="1">
    <location>
        <begin position="863"/>
        <end position="890"/>
    </location>
</feature>
<dbReference type="STRING" id="112090.W4GRF0"/>
<feature type="compositionally biased region" description="Low complexity" evidence="2">
    <location>
        <begin position="1005"/>
        <end position="1014"/>
    </location>
</feature>
<dbReference type="OrthoDB" id="74810at2759"/>
<dbReference type="EMBL" id="KI913124">
    <property type="protein sequence ID" value="ETV81564.1"/>
    <property type="molecule type" value="Genomic_DNA"/>
</dbReference>
<evidence type="ECO:0000256" key="1">
    <source>
        <dbReference type="SAM" id="Coils"/>
    </source>
</evidence>
<feature type="compositionally biased region" description="Polar residues" evidence="2">
    <location>
        <begin position="153"/>
        <end position="168"/>
    </location>
</feature>
<feature type="coiled-coil region" evidence="1">
    <location>
        <begin position="614"/>
        <end position="669"/>
    </location>
</feature>
<feature type="region of interest" description="Disordered" evidence="2">
    <location>
        <begin position="1177"/>
        <end position="1197"/>
    </location>
</feature>
<keyword evidence="1" id="KW-0175">Coiled coil</keyword>
<reference evidence="3" key="1">
    <citation type="submission" date="2013-12" db="EMBL/GenBank/DDBJ databases">
        <title>The Genome Sequence of Aphanomyces astaci APO3.</title>
        <authorList>
            <consortium name="The Broad Institute Genomics Platform"/>
            <person name="Russ C."/>
            <person name="Tyler B."/>
            <person name="van West P."/>
            <person name="Dieguez-Uribeondo J."/>
            <person name="Young S.K."/>
            <person name="Zeng Q."/>
            <person name="Gargeya S."/>
            <person name="Fitzgerald M."/>
            <person name="Abouelleil A."/>
            <person name="Alvarado L."/>
            <person name="Chapman S.B."/>
            <person name="Gainer-Dewar J."/>
            <person name="Goldberg J."/>
            <person name="Griggs A."/>
            <person name="Gujja S."/>
            <person name="Hansen M."/>
            <person name="Howarth C."/>
            <person name="Imamovic A."/>
            <person name="Ireland A."/>
            <person name="Larimer J."/>
            <person name="McCowan C."/>
            <person name="Murphy C."/>
            <person name="Pearson M."/>
            <person name="Poon T.W."/>
            <person name="Priest M."/>
            <person name="Roberts A."/>
            <person name="Saif S."/>
            <person name="Shea T."/>
            <person name="Sykes S."/>
            <person name="Wortman J."/>
            <person name="Nusbaum C."/>
            <person name="Birren B."/>
        </authorList>
    </citation>
    <scope>NUCLEOTIDE SEQUENCE [LARGE SCALE GENOMIC DNA]</scope>
    <source>
        <strain evidence="3">APO3</strain>
    </source>
</reference>
<feature type="compositionally biased region" description="Basic residues" evidence="2">
    <location>
        <begin position="1015"/>
        <end position="1028"/>
    </location>
</feature>
<accession>W4GRF0</accession>
<name>W4GRF0_APHAT</name>
<organism evidence="3">
    <name type="scientific">Aphanomyces astaci</name>
    <name type="common">Crayfish plague agent</name>
    <dbReference type="NCBI Taxonomy" id="112090"/>
    <lineage>
        <taxon>Eukaryota</taxon>
        <taxon>Sar</taxon>
        <taxon>Stramenopiles</taxon>
        <taxon>Oomycota</taxon>
        <taxon>Saprolegniomycetes</taxon>
        <taxon>Saprolegniales</taxon>
        <taxon>Verrucalvaceae</taxon>
        <taxon>Aphanomyces</taxon>
    </lineage>
</organism>
<evidence type="ECO:0000313" key="3">
    <source>
        <dbReference type="EMBL" id="ETV81564.1"/>
    </source>
</evidence>
<evidence type="ECO:0000256" key="2">
    <source>
        <dbReference type="SAM" id="MobiDB-lite"/>
    </source>
</evidence>
<proteinExistence type="predicted"/>
<feature type="compositionally biased region" description="Polar residues" evidence="2">
    <location>
        <begin position="29"/>
        <end position="38"/>
    </location>
</feature>
<dbReference type="RefSeq" id="XP_009829422.1">
    <property type="nucleotide sequence ID" value="XM_009831120.1"/>
</dbReference>
<feature type="coiled-coil region" evidence="1">
    <location>
        <begin position="767"/>
        <end position="827"/>
    </location>
</feature>
<feature type="region of interest" description="Disordered" evidence="2">
    <location>
        <begin position="1"/>
        <end position="82"/>
    </location>
</feature>
<feature type="region of interest" description="Disordered" evidence="2">
    <location>
        <begin position="1003"/>
        <end position="1028"/>
    </location>
</feature>
<dbReference type="AlphaFoldDB" id="W4GRF0"/>
<feature type="compositionally biased region" description="Low complexity" evidence="2">
    <location>
        <begin position="173"/>
        <end position="183"/>
    </location>
</feature>
<dbReference type="VEuPathDB" id="FungiDB:H257_06049"/>
<sequence length="1197" mass="133573">MEQYGRPRRKPSQQSNAPPQVAFLYPASSKASQPNQPQGLFPTKPKHNITSRTNHTAVSSDVKRACSPNVATTTTPSPPGLFVTPRDTFPKNMVAVVHKVRPSTASAVKSTSLTFHSAPLKPNITAEFPPDNDIAPPLRGDDVAVPTLKLRPSTASATKRTSLTNNNPRNHDTSSPQSPTSTPRTERPENTELDLTSRVSDDGGVGYIRRLKQDIQTIHFLLACTDSASPPSSFLSTTPNHLLTRRDSVPLPAHVRAAFALATQLQANDQLDHVKATLEHLLSDSLTQLISKTLVGSHGATTGNSIDDISGGGNDAGTVYLHHFLSLSRRAEMIQKKCITEAAEKECVQTQLMEVRRQLADAHNDIVLFKDTLDKVRGPGHGWSFLRSEMHRLGGSIAHVEDANPIDTSASPDDKTEPTKCAGILEQMQALEEKYTTLETQHAELQTAHTKLTKEHVTAKDVELNLSNELQGSQTTCAALRLSFEKSDAHCNELVTTVQSLQAQLDLGRSRILSLESDLETTNTQLKKASADAKTQIHQAQVSYMSKLDVVGEAARQLQLRLQHEWEARLAEVEQTQQMQLHVMETSHGRALAAQADAFSADKQAWDTERLAATHEHSATLDQLSRANEALEAEKTRSRTLATDWSVRLEEKSKALETVERQVHALDAANLQLKLAVSETKIAWRHDMETTWLQQIATLEHALAQARAKLDAEREKFHLELQAERDRVHHVVTQAKSVADELETANLCLAERKRQREADQDAFEAREKRAAAAIARLTEELQELQQHKAPASKRNWDAECRQLHQHNDELAAQVRGLKEQVDVLSKKKEEDLMSLKVQHDKMLQLELAVRVLEASNVDAGHQLAVARASVAELERQLDAAKDECQLMDMAATESRLQQQARLNDRLGMEKRVVQEQLLDLDMATQNLMEEKQLLQQVVTRLNDRLKLQLELLTNVPSNESRNSMTKHEWAEAQAQWQRLQGQCDDADWQLLHMKERLDEMESLMKGGPSSSKHAAAAKKRPAMAHRKQSPFSDAIAAGQRTVAVADKLHQHQSPEIESDSYAAALAKEMKAMKDTYEAKLQDLHAELKRVQNMRCEHTARLQRDLADDKAKYTSMMSQLEEKCKGLEQELAAHLTAIRDERDEEIDLICRSRVERDGKAKVAVLEALLECRAKACSDELQRRSTAHNSMRKPARSKS</sequence>
<dbReference type="GeneID" id="20808045"/>
<feature type="compositionally biased region" description="Basic residues" evidence="2">
    <location>
        <begin position="1188"/>
        <end position="1197"/>
    </location>
</feature>
<feature type="coiled-coil region" evidence="1">
    <location>
        <begin position="421"/>
        <end position="448"/>
    </location>
</feature>
<protein>
    <submittedName>
        <fullName evidence="3">Uncharacterized protein</fullName>
    </submittedName>
</protein>